<dbReference type="InterPro" id="IPR040556">
    <property type="entry name" value="pP_pnuc_1"/>
</dbReference>
<name>A0A097ICU6_9CORY</name>
<dbReference type="EMBL" id="CP006764">
    <property type="protein sequence ID" value="AIT59933.1"/>
    <property type="molecule type" value="Genomic_DNA"/>
</dbReference>
<evidence type="ECO:0000256" key="1">
    <source>
        <dbReference type="SAM" id="Coils"/>
    </source>
</evidence>
<gene>
    <name evidence="3" type="ORF">CDOO_00280</name>
</gene>
<protein>
    <recommendedName>
        <fullName evidence="2">Predicted pPIWI-associating nuclease domain-containing protein</fullName>
    </recommendedName>
</protein>
<dbReference type="eggNOG" id="ENOG5033PPI">
    <property type="taxonomic scope" value="Bacteria"/>
</dbReference>
<evidence type="ECO:0000313" key="4">
    <source>
        <dbReference type="Proteomes" id="UP000029914"/>
    </source>
</evidence>
<sequence length="301" mass="34333">MVRKMTPAQFKAAANKAQRQQKQAINKYNREVRRYNSAVKKAVNDHNREVRAHNAKVRTHNNQVKNQRRRLEQEIRRMNSRPQTKTFISYRASVETLARTYTETESALTDGVLTPAGRELVDWGSQEAANSAYLLNAMDGDGEPEDDPTEEELRDPSMQEELEMFGQDLVDRWTGALFSLSPRNPDAARHFCTSAREVLITTIDDSASDENVVKDDPFCDKTDRGVPTRRAKVRFLLRLKGITDDTIEELVEEDMKNVLGLFREFNNGTHGHAGRFTITQLNALRVRVESAIGFIHALCNR</sequence>
<dbReference type="RefSeq" id="WP_026159419.1">
    <property type="nucleotide sequence ID" value="NZ_AQUX01000007.1"/>
</dbReference>
<proteinExistence type="predicted"/>
<dbReference type="Pfam" id="PF18165">
    <property type="entry name" value="pP_pnuc_1"/>
    <property type="match status" value="1"/>
</dbReference>
<dbReference type="KEGG" id="cdo:CDOO_00280"/>
<feature type="domain" description="Predicted pPIWI-associating nuclease" evidence="2">
    <location>
        <begin position="163"/>
        <end position="294"/>
    </location>
</feature>
<feature type="coiled-coil region" evidence="1">
    <location>
        <begin position="11"/>
        <end position="81"/>
    </location>
</feature>
<accession>A0A097ICU6</accession>
<dbReference type="Proteomes" id="UP000029914">
    <property type="component" value="Chromosome"/>
</dbReference>
<dbReference type="HOGENOM" id="CLU_867896_0_0_11"/>
<dbReference type="AlphaFoldDB" id="A0A097ICU6"/>
<reference evidence="3 4" key="1">
    <citation type="submission" date="2013-09" db="EMBL/GenBank/DDBJ databases">
        <title>Complete genome sequence of Corynebacterium doosanense CAU 212(T) (=DSM 45436(T)), isolated from activated sludge.</title>
        <authorList>
            <person name="Schaffert L."/>
            <person name="Albersmeier A."/>
            <person name="Kalinowski J."/>
            <person name="Ruckert C."/>
        </authorList>
    </citation>
    <scope>NUCLEOTIDE SEQUENCE [LARGE SCALE GENOMIC DNA]</scope>
    <source>
        <strain evidence="3 4">CAU 212</strain>
    </source>
</reference>
<keyword evidence="4" id="KW-1185">Reference proteome</keyword>
<keyword evidence="1" id="KW-0175">Coiled coil</keyword>
<evidence type="ECO:0000259" key="2">
    <source>
        <dbReference type="Pfam" id="PF18165"/>
    </source>
</evidence>
<organism evidence="3 4">
    <name type="scientific">Corynebacterium doosanense CAU 212 = DSM 45436</name>
    <dbReference type="NCBI Taxonomy" id="558173"/>
    <lineage>
        <taxon>Bacteria</taxon>
        <taxon>Bacillati</taxon>
        <taxon>Actinomycetota</taxon>
        <taxon>Actinomycetes</taxon>
        <taxon>Mycobacteriales</taxon>
        <taxon>Corynebacteriaceae</taxon>
        <taxon>Corynebacterium</taxon>
    </lineage>
</organism>
<evidence type="ECO:0000313" key="3">
    <source>
        <dbReference type="EMBL" id="AIT59933.1"/>
    </source>
</evidence>